<dbReference type="Gene3D" id="1.10.20.10">
    <property type="entry name" value="Histone, subunit A"/>
    <property type="match status" value="1"/>
</dbReference>
<keyword evidence="4" id="KW-0804">Transcription</keyword>
<comment type="caution">
    <text evidence="8">The sequence shown here is derived from an EMBL/GenBank/DDBJ whole genome shotgun (WGS) entry which is preliminary data.</text>
</comment>
<dbReference type="InterPro" id="IPR045144">
    <property type="entry name" value="TAF4"/>
</dbReference>
<dbReference type="PROSITE" id="PS51119">
    <property type="entry name" value="TAFH"/>
    <property type="match status" value="1"/>
</dbReference>
<evidence type="ECO:0000256" key="5">
    <source>
        <dbReference type="ARBA" id="ARBA00023242"/>
    </source>
</evidence>
<dbReference type="GO" id="GO:0005669">
    <property type="term" value="C:transcription factor TFIID complex"/>
    <property type="evidence" value="ECO:0007669"/>
    <property type="project" value="InterPro"/>
</dbReference>
<keyword evidence="3" id="KW-0805">Transcription regulation</keyword>
<evidence type="ECO:0000259" key="7">
    <source>
        <dbReference type="PROSITE" id="PS51119"/>
    </source>
</evidence>
<dbReference type="GO" id="GO:0006367">
    <property type="term" value="P:transcription initiation at RNA polymerase II promoter"/>
    <property type="evidence" value="ECO:0007669"/>
    <property type="project" value="TreeGrafter"/>
</dbReference>
<dbReference type="Gene3D" id="1.20.120.1110">
    <property type="entry name" value="TAFH/NHR1 domain"/>
    <property type="match status" value="1"/>
</dbReference>
<dbReference type="SUPFAM" id="SSF158553">
    <property type="entry name" value="TAFH domain-like"/>
    <property type="match status" value="1"/>
</dbReference>
<dbReference type="GO" id="GO:0016251">
    <property type="term" value="F:RNA polymerase II general transcription initiation factor activity"/>
    <property type="evidence" value="ECO:0007669"/>
    <property type="project" value="TreeGrafter"/>
</dbReference>
<dbReference type="AlphaFoldDB" id="A0A8K0KI17"/>
<dbReference type="CDD" id="cd08045">
    <property type="entry name" value="HFD_TAF4"/>
    <property type="match status" value="1"/>
</dbReference>
<dbReference type="Proteomes" id="UP000792457">
    <property type="component" value="Unassembled WGS sequence"/>
</dbReference>
<dbReference type="EMBL" id="KZ308931">
    <property type="protein sequence ID" value="KAG8235629.1"/>
    <property type="molecule type" value="Genomic_DNA"/>
</dbReference>
<dbReference type="InterPro" id="IPR009072">
    <property type="entry name" value="Histone-fold"/>
</dbReference>
<dbReference type="GO" id="GO:0046982">
    <property type="term" value="F:protein heterodimerization activity"/>
    <property type="evidence" value="ECO:0007669"/>
    <property type="project" value="InterPro"/>
</dbReference>
<keyword evidence="9" id="KW-1185">Reference proteome</keyword>
<sequence>MASAKFLEEALSTDVDESAVSAIVGSLETQLVTATPAVTSQQGVSATVNQNHVNSAIANGSTVSTQKHGVSNGGSDSVNIILNPDANKSIVTTAIQSGNLVSSNVVNTVVAPLHGAVSASGYINQVSTSATQANIATLTKTPDAVKIVYPTSSQTLTPSGGVNINNRVSFPTQTVPTLPNGNLGISTSLQSPTVLNAVSSSVQSMVSHTHSQTHANVSKQIGSVGVIGVEQSKGPGTALVIKTNNTNVTQGTALAAGIVSVPMTVSTTMTLTGSHVNTGGTATTSGVSGVVTLAKPITHNVGTPQSVVGSPSTTILPASVQIVNVNAVRPATPTQPGQKNLPPRVVIGAPHMVGARPGQPGQITLQTLQGLQPGTQGHLLLKTENGQYQLLRVGPAPTTPAATITPNNNATNISNTTTYRLQSVPTVGNIASHTTVTVASTTPTTTNIPQSQSPVTTTPNTGLQLSSREPKAVERNVRTLIQELIDAKVEPEEFCDRLERLLNASPQPCLIGFLKKSLPLLRQSLVTKELVIEGIRPPPHTVVFSVSPSGAMVPQIQIRQPVSPQVRVMSPMNATHGLGITTLPRPGPTIQHRLVACPPQQVVRQQTALVTTPPPKLVSPVTPATLSLPHPLPLSPHMGSQIAAITTATTTTLSSSTTPTLSLSVSSSSSIPGVSQVSPLVSTAAVGASLQIRPLQPSLISKQIIKEKEKKFSSSSAYTGDDDINDVAAMGGVNLAEETQRILGSTEFVGTQIRSCKDEIFLHSVPLQLKIKQIVAKHGLEEPSSEVAALISHATQERLKNIVEKLAVIAEHRLDMIK</sequence>
<protein>
    <recommendedName>
        <fullName evidence="7">TAFH domain-containing protein</fullName>
    </recommendedName>
</protein>
<dbReference type="Pfam" id="PF07531">
    <property type="entry name" value="TAFH"/>
    <property type="match status" value="1"/>
</dbReference>
<feature type="region of interest" description="Disordered" evidence="6">
    <location>
        <begin position="441"/>
        <end position="470"/>
    </location>
</feature>
<dbReference type="Pfam" id="PF05236">
    <property type="entry name" value="TAF4"/>
    <property type="match status" value="1"/>
</dbReference>
<evidence type="ECO:0000313" key="8">
    <source>
        <dbReference type="EMBL" id="KAG8235629.1"/>
    </source>
</evidence>
<accession>A0A8K0KI17</accession>
<dbReference type="PANTHER" id="PTHR15138:SF14">
    <property type="entry name" value="TRANSCRIPTION INITIATION FACTOR TFIID SUBUNIT 4"/>
    <property type="match status" value="1"/>
</dbReference>
<keyword evidence="5" id="KW-0539">Nucleus</keyword>
<dbReference type="SMART" id="SM00549">
    <property type="entry name" value="TAFH"/>
    <property type="match status" value="1"/>
</dbReference>
<reference evidence="8" key="1">
    <citation type="submission" date="2013-04" db="EMBL/GenBank/DDBJ databases">
        <authorList>
            <person name="Qu J."/>
            <person name="Murali S.C."/>
            <person name="Bandaranaike D."/>
            <person name="Bellair M."/>
            <person name="Blankenburg K."/>
            <person name="Chao H."/>
            <person name="Dinh H."/>
            <person name="Doddapaneni H."/>
            <person name="Downs B."/>
            <person name="Dugan-Rocha S."/>
            <person name="Elkadiri S."/>
            <person name="Gnanaolivu R.D."/>
            <person name="Hernandez B."/>
            <person name="Javaid M."/>
            <person name="Jayaseelan J.C."/>
            <person name="Lee S."/>
            <person name="Li M."/>
            <person name="Ming W."/>
            <person name="Munidasa M."/>
            <person name="Muniz J."/>
            <person name="Nguyen L."/>
            <person name="Ongeri F."/>
            <person name="Osuji N."/>
            <person name="Pu L.-L."/>
            <person name="Puazo M."/>
            <person name="Qu C."/>
            <person name="Quiroz J."/>
            <person name="Raj R."/>
            <person name="Weissenberger G."/>
            <person name="Xin Y."/>
            <person name="Zou X."/>
            <person name="Han Y."/>
            <person name="Richards S."/>
            <person name="Worley K."/>
            <person name="Muzny D."/>
            <person name="Gibbs R."/>
        </authorList>
    </citation>
    <scope>NUCLEOTIDE SEQUENCE</scope>
    <source>
        <strain evidence="8">Sampled in the wild</strain>
    </source>
</reference>
<dbReference type="OrthoDB" id="21060at2759"/>
<evidence type="ECO:0000256" key="2">
    <source>
        <dbReference type="ARBA" id="ARBA00006178"/>
    </source>
</evidence>
<comment type="subcellular location">
    <subcellularLocation>
        <location evidence="1">Nucleus</location>
    </subcellularLocation>
</comment>
<dbReference type="PANTHER" id="PTHR15138">
    <property type="entry name" value="TRANSCRIPTION INITIATION FACTOR TFIID SUBUNIT 4"/>
    <property type="match status" value="1"/>
</dbReference>
<feature type="non-terminal residue" evidence="8">
    <location>
        <position position="818"/>
    </location>
</feature>
<evidence type="ECO:0000256" key="1">
    <source>
        <dbReference type="ARBA" id="ARBA00004123"/>
    </source>
</evidence>
<dbReference type="InterPro" id="IPR037249">
    <property type="entry name" value="TAFH/NHR1_dom_sf"/>
</dbReference>
<organism evidence="8 9">
    <name type="scientific">Ladona fulva</name>
    <name type="common">Scarce chaser dragonfly</name>
    <name type="synonym">Libellula fulva</name>
    <dbReference type="NCBI Taxonomy" id="123851"/>
    <lineage>
        <taxon>Eukaryota</taxon>
        <taxon>Metazoa</taxon>
        <taxon>Ecdysozoa</taxon>
        <taxon>Arthropoda</taxon>
        <taxon>Hexapoda</taxon>
        <taxon>Insecta</taxon>
        <taxon>Pterygota</taxon>
        <taxon>Palaeoptera</taxon>
        <taxon>Odonata</taxon>
        <taxon>Epiprocta</taxon>
        <taxon>Anisoptera</taxon>
        <taxon>Libelluloidea</taxon>
        <taxon>Libellulidae</taxon>
        <taxon>Ladona</taxon>
    </lineage>
</organism>
<evidence type="ECO:0000256" key="4">
    <source>
        <dbReference type="ARBA" id="ARBA00023163"/>
    </source>
</evidence>
<dbReference type="SUPFAM" id="SSF47113">
    <property type="entry name" value="Histone-fold"/>
    <property type="match status" value="1"/>
</dbReference>
<reference evidence="8" key="2">
    <citation type="submission" date="2017-10" db="EMBL/GenBank/DDBJ databases">
        <title>Ladona fulva Genome sequencing and assembly.</title>
        <authorList>
            <person name="Murali S."/>
            <person name="Richards S."/>
            <person name="Bandaranaike D."/>
            <person name="Bellair M."/>
            <person name="Blankenburg K."/>
            <person name="Chao H."/>
            <person name="Dinh H."/>
            <person name="Doddapaneni H."/>
            <person name="Dugan-Rocha S."/>
            <person name="Elkadiri S."/>
            <person name="Gnanaolivu R."/>
            <person name="Hernandez B."/>
            <person name="Skinner E."/>
            <person name="Javaid M."/>
            <person name="Lee S."/>
            <person name="Li M."/>
            <person name="Ming W."/>
            <person name="Munidasa M."/>
            <person name="Muniz J."/>
            <person name="Nguyen L."/>
            <person name="Hughes D."/>
            <person name="Osuji N."/>
            <person name="Pu L.-L."/>
            <person name="Puazo M."/>
            <person name="Qu C."/>
            <person name="Quiroz J."/>
            <person name="Raj R."/>
            <person name="Weissenberger G."/>
            <person name="Xin Y."/>
            <person name="Zou X."/>
            <person name="Han Y."/>
            <person name="Worley K."/>
            <person name="Muzny D."/>
            <person name="Gibbs R."/>
        </authorList>
    </citation>
    <scope>NUCLEOTIDE SEQUENCE</scope>
    <source>
        <strain evidence="8">Sampled in the wild</strain>
    </source>
</reference>
<feature type="compositionally biased region" description="Polar residues" evidence="6">
    <location>
        <begin position="447"/>
        <end position="467"/>
    </location>
</feature>
<evidence type="ECO:0000256" key="6">
    <source>
        <dbReference type="SAM" id="MobiDB-lite"/>
    </source>
</evidence>
<proteinExistence type="inferred from homology"/>
<evidence type="ECO:0000313" key="9">
    <source>
        <dbReference type="Proteomes" id="UP000792457"/>
    </source>
</evidence>
<name>A0A8K0KI17_LADFU</name>
<feature type="domain" description="TAFH" evidence="7">
    <location>
        <begin position="445"/>
        <end position="544"/>
    </location>
</feature>
<dbReference type="InterPro" id="IPR007900">
    <property type="entry name" value="TAF4_C"/>
</dbReference>
<gene>
    <name evidence="8" type="ORF">J437_LFUL014887</name>
</gene>
<dbReference type="FunFam" id="1.10.20.10:FF:000015">
    <property type="entry name" value="Transcription initiation factor TFIID subunit 4B"/>
    <property type="match status" value="1"/>
</dbReference>
<dbReference type="GO" id="GO:0003677">
    <property type="term" value="F:DNA binding"/>
    <property type="evidence" value="ECO:0007669"/>
    <property type="project" value="TreeGrafter"/>
</dbReference>
<comment type="similarity">
    <text evidence="2">Belongs to the TAF4 family.</text>
</comment>
<evidence type="ECO:0000256" key="3">
    <source>
        <dbReference type="ARBA" id="ARBA00023015"/>
    </source>
</evidence>
<dbReference type="InterPro" id="IPR003894">
    <property type="entry name" value="TAFH_NHR1"/>
</dbReference>